<dbReference type="eggNOG" id="ENOG502Z82V">
    <property type="taxonomic scope" value="Bacteria"/>
</dbReference>
<dbReference type="PATRIC" id="fig|1179773.3.peg.2022"/>
<keyword evidence="2" id="KW-0540">Nuclease</keyword>
<accession>K0JUZ4</accession>
<protein>
    <recommendedName>
        <fullName evidence="2">pre-crRNA processing endonuclease</fullName>
        <ecNumber evidence="2">3.1.-.-</ecNumber>
    </recommendedName>
</protein>
<proteinExistence type="inferred from homology"/>
<dbReference type="GO" id="GO:0003723">
    <property type="term" value="F:RNA binding"/>
    <property type="evidence" value="ECO:0007669"/>
    <property type="project" value="UniProtKB-UniRule"/>
</dbReference>
<reference evidence="3 4" key="1">
    <citation type="journal article" date="2012" name="BMC Genomics">
        <title>Complete genome sequence of Saccharothrix espanaensis DSM 44229T and comparison to the other completely sequenced Pseudonocardiaceae.</title>
        <authorList>
            <person name="Strobel T."/>
            <person name="Al-Dilaimi A."/>
            <person name="Blom J."/>
            <person name="Gessner A."/>
            <person name="Kalinowski J."/>
            <person name="Luzhetska M."/>
            <person name="Puhler A."/>
            <person name="Szczepanowski R."/>
            <person name="Bechthold A."/>
            <person name="Ruckert C."/>
        </authorList>
    </citation>
    <scope>NUCLEOTIDE SEQUENCE [LARGE SCALE GENOMIC DNA]</scope>
    <source>
        <strain evidence="4">ATCC 51144 / DSM 44229 / JCM 9112 / NBRC 15066 / NRRL 15764</strain>
    </source>
</reference>
<dbReference type="Gene3D" id="3.30.70.2660">
    <property type="match status" value="1"/>
</dbReference>
<dbReference type="OrthoDB" id="5621871at2"/>
<comment type="function">
    <text evidence="2">CRISPR (clustered regularly interspaced short palindromic repeat) is an adaptive immune system that provides protection against mobile genetic elements (viruses, transposable elements and conjugative plasmids). CRISPR clusters contain spacers, sequences complementary to antecedent mobile elements, and target invading nucleic acids. CRISPR clusters are transcribed and processed into CRISPR RNA (crRNA).</text>
</comment>
<dbReference type="GO" id="GO:0051607">
    <property type="term" value="P:defense response to virus"/>
    <property type="evidence" value="ECO:0007669"/>
    <property type="project" value="UniProtKB-UniRule"/>
</dbReference>
<dbReference type="AlphaFoldDB" id="K0JUZ4"/>
<evidence type="ECO:0000313" key="3">
    <source>
        <dbReference type="EMBL" id="CCH29337.1"/>
    </source>
</evidence>
<evidence type="ECO:0000256" key="2">
    <source>
        <dbReference type="PIRNR" id="PIRNR029950"/>
    </source>
</evidence>
<dbReference type="STRING" id="1179773.BN6_20150"/>
<dbReference type="Proteomes" id="UP000006281">
    <property type="component" value="Chromosome"/>
</dbReference>
<dbReference type="InterPro" id="IPR021124">
    <property type="entry name" value="CRISPR-assoc_prot_Cas5"/>
</dbReference>
<dbReference type="GO" id="GO:0004519">
    <property type="term" value="F:endonuclease activity"/>
    <property type="evidence" value="ECO:0007669"/>
    <property type="project" value="UniProtKB-UniRule"/>
</dbReference>
<gene>
    <name evidence="3" type="ordered locus">BN6_20150</name>
</gene>
<keyword evidence="2" id="KW-0694">RNA-binding</keyword>
<dbReference type="BioCyc" id="SESP1179773:BN6_RS09900-MONOMER"/>
<dbReference type="PIRSF" id="PIRSF029950">
    <property type="entry name" value="Cas_CT1134"/>
    <property type="match status" value="1"/>
</dbReference>
<organism evidence="3 4">
    <name type="scientific">Saccharothrix espanaensis (strain ATCC 51144 / DSM 44229 / JCM 9112 / NBRC 15066 / NRRL 15764)</name>
    <dbReference type="NCBI Taxonomy" id="1179773"/>
    <lineage>
        <taxon>Bacteria</taxon>
        <taxon>Bacillati</taxon>
        <taxon>Actinomycetota</taxon>
        <taxon>Actinomycetes</taxon>
        <taxon>Pseudonocardiales</taxon>
        <taxon>Pseudonocardiaceae</taxon>
        <taxon>Saccharothrix</taxon>
    </lineage>
</organism>
<evidence type="ECO:0000313" key="4">
    <source>
        <dbReference type="Proteomes" id="UP000006281"/>
    </source>
</evidence>
<keyword evidence="2" id="KW-0255">Endonuclease</keyword>
<keyword evidence="4" id="KW-1185">Reference proteome</keyword>
<dbReference type="Pfam" id="PF09704">
    <property type="entry name" value="Cas_Cas5d"/>
    <property type="match status" value="1"/>
</dbReference>
<dbReference type="NCBIfam" id="TIGR02593">
    <property type="entry name" value="CRISPR_cas5"/>
    <property type="match status" value="1"/>
</dbReference>
<dbReference type="NCBIfam" id="TIGR01876">
    <property type="entry name" value="cas_Cas5d"/>
    <property type="match status" value="1"/>
</dbReference>
<dbReference type="HOGENOM" id="CLU_086014_0_0_11"/>
<comment type="similarity">
    <text evidence="2">Belongs to the CRISPR-associated protein Cas5 family. Subtype I-C/Dvulg subfamily.</text>
</comment>
<dbReference type="GO" id="GO:0043571">
    <property type="term" value="P:maintenance of CRISPR repeat elements"/>
    <property type="evidence" value="ECO:0007669"/>
    <property type="project" value="UniProtKB-UniRule"/>
</dbReference>
<dbReference type="InterPro" id="IPR010155">
    <property type="entry name" value="CRISPR-assoc_prot_Cas5d"/>
</dbReference>
<dbReference type="EMBL" id="HE804045">
    <property type="protein sequence ID" value="CCH29337.1"/>
    <property type="molecule type" value="Genomic_DNA"/>
</dbReference>
<dbReference type="GO" id="GO:0016787">
    <property type="term" value="F:hydrolase activity"/>
    <property type="evidence" value="ECO:0007669"/>
    <property type="project" value="UniProtKB-KW"/>
</dbReference>
<keyword evidence="1 2" id="KW-0051">Antiviral defense</keyword>
<dbReference type="EC" id="3.1.-.-" evidence="2"/>
<evidence type="ECO:0000256" key="1">
    <source>
        <dbReference type="ARBA" id="ARBA00023118"/>
    </source>
</evidence>
<dbReference type="InterPro" id="IPR013422">
    <property type="entry name" value="CRISPR-assoc_prot_Cas5_N"/>
</dbReference>
<dbReference type="RefSeq" id="WP_015099450.1">
    <property type="nucleotide sequence ID" value="NC_019673.1"/>
</dbReference>
<name>K0JUZ4_SACES</name>
<sequence>MTRPRRNETTDAPVTLVVTGDYACFTRPESKAERISYPVMTPSAAVGVLESVFWKPEFDYVVRRIEVLRKIQWFRIRRNETANPPALSTILKQGKQFHYDASADRDQRFTLALRDVAYRIHADIRLRPRANEGFRKYLSQFERRVERGASFSHPYLGCREFSATDFRSPDPGDTPIVHNEDLGVMLLSIDRSTGTPRSLWFTARLDNGTLAVPKDGIHDPSRDALVAADPATAISPAG</sequence>
<keyword evidence="2" id="KW-0378">Hydrolase</keyword>
<dbReference type="KEGG" id="sesp:BN6_20150"/>